<dbReference type="OrthoDB" id="5525175at2"/>
<accession>A0A2P8QZZ4</accession>
<comment type="caution">
    <text evidence="3">The sequence shown here is derived from an EMBL/GenBank/DDBJ whole genome shotgun (WGS) entry which is preliminary data.</text>
</comment>
<dbReference type="InterPro" id="IPR000189">
    <property type="entry name" value="Transglyc_AS"/>
</dbReference>
<reference evidence="4" key="1">
    <citation type="submission" date="2017-10" db="EMBL/GenBank/DDBJ databases">
        <title>Campylobacter species from seals.</title>
        <authorList>
            <person name="Gilbert M.J."/>
            <person name="Zomer A.L."/>
            <person name="Timmerman A.J."/>
            <person name="Duim B."/>
            <person name="Wagenaar J.A."/>
        </authorList>
    </citation>
    <scope>NUCLEOTIDE SEQUENCE [LARGE SCALE GENOMIC DNA]</scope>
    <source>
        <strain evidence="4">17S00004-5</strain>
    </source>
</reference>
<dbReference type="CDD" id="cd13401">
    <property type="entry name" value="Slt70-like"/>
    <property type="match status" value="1"/>
</dbReference>
<dbReference type="Gene3D" id="1.10.530.10">
    <property type="match status" value="1"/>
</dbReference>
<dbReference type="PROSITE" id="PS00922">
    <property type="entry name" value="TRANSGLYCOSYLASE"/>
    <property type="match status" value="1"/>
</dbReference>
<dbReference type="GO" id="GO:0000270">
    <property type="term" value="P:peptidoglycan metabolic process"/>
    <property type="evidence" value="ECO:0007669"/>
    <property type="project" value="InterPro"/>
</dbReference>
<evidence type="ECO:0000313" key="4">
    <source>
        <dbReference type="Proteomes" id="UP000240535"/>
    </source>
</evidence>
<dbReference type="GO" id="GO:0008933">
    <property type="term" value="F:peptidoglycan lytic transglycosylase activity"/>
    <property type="evidence" value="ECO:0007669"/>
    <property type="project" value="InterPro"/>
</dbReference>
<feature type="domain" description="Transglycosylase SLT" evidence="2">
    <location>
        <begin position="377"/>
        <end position="474"/>
    </location>
</feature>
<dbReference type="GO" id="GO:0016020">
    <property type="term" value="C:membrane"/>
    <property type="evidence" value="ECO:0007669"/>
    <property type="project" value="InterPro"/>
</dbReference>
<evidence type="ECO:0000256" key="1">
    <source>
        <dbReference type="ARBA" id="ARBA00007734"/>
    </source>
</evidence>
<proteinExistence type="inferred from homology"/>
<comment type="similarity">
    <text evidence="1">Belongs to the transglycosylase Slt family.</text>
</comment>
<evidence type="ECO:0000259" key="2">
    <source>
        <dbReference type="Pfam" id="PF01464"/>
    </source>
</evidence>
<protein>
    <recommendedName>
        <fullName evidence="2">Transglycosylase SLT domain-containing protein</fullName>
    </recommendedName>
</protein>
<dbReference type="Pfam" id="PF01464">
    <property type="entry name" value="SLT"/>
    <property type="match status" value="1"/>
</dbReference>
<name>A0A2P8QZZ4_9BACT</name>
<dbReference type="RefSeq" id="WP_106871964.1">
    <property type="nucleotide sequence ID" value="NZ_CP053841.1"/>
</dbReference>
<dbReference type="PANTHER" id="PTHR37423:SF2">
    <property type="entry name" value="MEMBRANE-BOUND LYTIC MUREIN TRANSGLYCOSYLASE C"/>
    <property type="match status" value="1"/>
</dbReference>
<dbReference type="InterPro" id="IPR023346">
    <property type="entry name" value="Lysozyme-like_dom_sf"/>
</dbReference>
<gene>
    <name evidence="3" type="ORF">CQ405_06715</name>
</gene>
<dbReference type="InterPro" id="IPR008258">
    <property type="entry name" value="Transglycosylase_SLT_dom_1"/>
</dbReference>
<dbReference type="AlphaFoldDB" id="A0A2P8QZZ4"/>
<dbReference type="EMBL" id="PDHH01000005">
    <property type="protein sequence ID" value="PSM51814.1"/>
    <property type="molecule type" value="Genomic_DNA"/>
</dbReference>
<keyword evidence="4" id="KW-1185">Reference proteome</keyword>
<dbReference type="PANTHER" id="PTHR37423">
    <property type="entry name" value="SOLUBLE LYTIC MUREIN TRANSGLYCOSYLASE-RELATED"/>
    <property type="match status" value="1"/>
</dbReference>
<organism evidence="3 4">
    <name type="scientific">Campylobacter blaseri</name>
    <dbReference type="NCBI Taxonomy" id="2042961"/>
    <lineage>
        <taxon>Bacteria</taxon>
        <taxon>Pseudomonadati</taxon>
        <taxon>Campylobacterota</taxon>
        <taxon>Epsilonproteobacteria</taxon>
        <taxon>Campylobacterales</taxon>
        <taxon>Campylobacteraceae</taxon>
        <taxon>Campylobacter</taxon>
    </lineage>
</organism>
<dbReference type="SUPFAM" id="SSF53955">
    <property type="entry name" value="Lysozyme-like"/>
    <property type="match status" value="1"/>
</dbReference>
<evidence type="ECO:0000313" key="3">
    <source>
        <dbReference type="EMBL" id="PSM51814.1"/>
    </source>
</evidence>
<sequence>MLLKCNFLLIFFTIFVNAGVLSYEELKNKPRSLAKDYYIYRLLTETKYDKKEIKELSKDVYRNKGKLERKLSAIVTQSKKIDPCKGVNAKNILDANLTCKLNRMWPNFVKYISKENRQKLIKELSSYADYVNLLNGYDRENPAKYYADTKHVKNFFSYYMSLNKSEQNSKFDFKLEKEFANNLSNYWYFKTFIKDAVVYDRHKTLRSSLLDINSSNFSQDEAFFLGLNAIKLNKDDSAVAFFDQAAKTYKYQFDRDKSIFWSYLITKNSKTLDNLAKSNDINIYSLYAKEKTGLNKIDVVIPTPSKKNIKDYNIKDPFEWVRLQIKVKNADNETLKSLAIKFNTQETMGQYIYIMNKLSGYNDNFYPMPFMEYIKDSTTHRKALILAIARQESRFIPSVVSTSYALGLMQFMPFVANDWAKKKGLKIYDQDDMFDPKIAYEFANMHLDWLEKYLYNPVFIAYAYNGGIGFTKRMLLKGDLFNEGKYEPFLSMELVPYTESREYAKKVLANYIIYYQALSPGSNTSILKLFETLTQPSKSDSYRKQ</sequence>
<dbReference type="Proteomes" id="UP000240535">
    <property type="component" value="Unassembled WGS sequence"/>
</dbReference>